<keyword evidence="1" id="KW-0675">Receptor</keyword>
<protein>
    <submittedName>
        <fullName evidence="1">TonB-dependent receptor</fullName>
    </submittedName>
</protein>
<proteinExistence type="predicted"/>
<reference evidence="1" key="1">
    <citation type="submission" date="2021-03" db="EMBL/GenBank/DDBJ databases">
        <title>Evolutionary priming and transition to the ectomycorrhizal habit in an iconic lineage of mushroom-forming fungi: is preadaptation a requirement?</title>
        <authorList>
            <consortium name="DOE Joint Genome Institute"/>
            <person name="Looney B.P."/>
            <person name="Miyauchi S."/>
            <person name="Morin E."/>
            <person name="Drula E."/>
            <person name="Courty P.E."/>
            <person name="Chicoki N."/>
            <person name="Fauchery L."/>
            <person name="Kohler A."/>
            <person name="Kuo A."/>
            <person name="LaButti K."/>
            <person name="Pangilinan J."/>
            <person name="Lipzen A."/>
            <person name="Riley R."/>
            <person name="Andreopoulos W."/>
            <person name="He G."/>
            <person name="Johnson J."/>
            <person name="Barry K.W."/>
            <person name="Grigoriev I.V."/>
            <person name="Nagy L."/>
            <person name="Hibbett D."/>
            <person name="Henrissat B."/>
            <person name="Matheny P.B."/>
            <person name="Labbe J."/>
            <person name="Martin A.F."/>
        </authorList>
    </citation>
    <scope>NUCLEOTIDE SEQUENCE</scope>
    <source>
        <strain evidence="1">BPL698</strain>
    </source>
</reference>
<gene>
    <name evidence="1" type="ORF">F5148DRAFT_1333036</name>
</gene>
<organism evidence="1 2">
    <name type="scientific">Russula earlei</name>
    <dbReference type="NCBI Taxonomy" id="71964"/>
    <lineage>
        <taxon>Eukaryota</taxon>
        <taxon>Fungi</taxon>
        <taxon>Dikarya</taxon>
        <taxon>Basidiomycota</taxon>
        <taxon>Agaricomycotina</taxon>
        <taxon>Agaricomycetes</taxon>
        <taxon>Russulales</taxon>
        <taxon>Russulaceae</taxon>
        <taxon>Russula</taxon>
    </lineage>
</organism>
<evidence type="ECO:0000313" key="1">
    <source>
        <dbReference type="EMBL" id="KAI9451728.1"/>
    </source>
</evidence>
<dbReference type="EMBL" id="JAGFNK010000363">
    <property type="protein sequence ID" value="KAI9451728.1"/>
    <property type="molecule type" value="Genomic_DNA"/>
</dbReference>
<comment type="caution">
    <text evidence="1">The sequence shown here is derived from an EMBL/GenBank/DDBJ whole genome shotgun (WGS) entry which is preliminary data.</text>
</comment>
<name>A0ACC0TXN2_9AGAM</name>
<sequence>MIRKRLQQGLLLFLITGFSVVQAQKITNDIPGGTTPSKASKKSQNPITDTTVTRQSSQGETYDVLYQVRKRKLTTGSMVEIYNKDLLKTQTPSYGGMLAGRVAGLYTTQASGEPGNDDITGTIRGQAPLVLVDGAPQSFPSINPEQIESITVLKDALSTVMLGSRSSGGAILITTKKSAGGASQRLEFTALQGIQAPTRMPQFLDAYNYASLYNEALANDGKPAAFTQADLDAYKNGTDPAGHPNIDWKKQILKNTAPYGRYDLSFSGTAKSVRYFANLDYLNQGGLFQTLSSNTYNTNADYQRYIFRSNVEMDLNSFLTASLNLFGRIQNTNQPGATTATIFSGLLSTPNSAYPIRNADSSIAGSQNYQNNLYAQTMLSGYQPVYERDFKADMTLKGNLDRIAKGLWIKALVAVNAYERETTNRSKSVAVFRPYTDPATGIISYTQYGTNGTQANTISVSSQNRLTYSELSMGYSKKMGNHNITALVMYNNDNRLVNSNLPVNYSGVAGKVSYDYAQKYLVEIAAGYQGSELYPSGKRYGLFPAIGLGWNITNENFLKNRPDWLNNLKLRATYGKTGNANAGYYVYNQYYVTGTGYGFGTTVPSSTTTYTQGALANPNITWEKAKKLNAGIDADLFSNRLNFTLDYFNENYYDLLQQRGDLSAVAAAPQLQNIGKDRYNGIELQATWHASKGAFSYFISPNFSILKSKVTYMAEPAYANAWLQHTGQPVGQLFGYVAEGLFQSAADISSHAYQGAGIVPGDIKYKDLNNDGKIDGNDQTAIGSTKPLMYYGLNTGISYKGFDLSVLFQGVANDNLQLTGSGYWGFMNNGLGQAYQQQLNRWTPTNPNATYPRLWLGNNTNNMAASSYWVHTGNYVRVKNIELGYTFPASLIKKTGLTEARFFLNATNLFTFTSSALKNTDPEDYNYLYPIMKVVTAGLNIKL</sequence>
<evidence type="ECO:0000313" key="2">
    <source>
        <dbReference type="Proteomes" id="UP001207468"/>
    </source>
</evidence>
<keyword evidence="2" id="KW-1185">Reference proteome</keyword>
<accession>A0ACC0TXN2</accession>
<dbReference type="Proteomes" id="UP001207468">
    <property type="component" value="Unassembled WGS sequence"/>
</dbReference>